<sequence length="703" mass="78370">MARGLRRDADDMHVVVDRVLRRLFRGLEQRPDVDVEADVGKGRGDHLGAAVMPVLTHLHHQHARTAAFLLGEFLDVLLDLLEARVPLVGRAIDAGERLHLGPMPAEHLFHRHRDLSHRGARPRRIHRGFQKVAAFLRTPGDLGQRRLAGRLVPRRAHLRQPRDLRLADLDVVDVENVDRLFLGETILVHADDHLFAAVDHRLAPRRGFLDLQLRHARGHGLGHTAHRLDFLDQLPGLIDELRRQALDVIRARERIDDMGDAGLFLQDQLGVARDPGREFGRQRDRLVKRIGVQRLRAAKRRRHRLIGGAHDVVVGVLFLQAHARGLAVGAQHRRARLLRVELGHHARPEQTRGAQLRDFHKEVHADREEERQTAGEGVDVHATGKRGADIFAAVGDGEGQLLHQVRAGFLHVVARDRDRVELRHLVRGVFDDVRNDPHRGFGRIDIGVADHELLEDIVLDRARELLARHALLLAGDDEVRQHRNDGAVHRHRDRDLLERDAVEQDLHVLDTVDRDARLADIADDARVIAVIAAVGRQVEGDRDALLACGQRLAVEGVTLLGGREARILPDRPGTAGIHRGAHAAGEGREARQGAQMRQLCGVLLGVEGLHLDPFERVPGQAVERPVLELLLGKFRPILFRVRHRTIPSLSTARPGPGGVPSTLQPRRRLAPRLRSSPRAAVSGRPENPALPVPGHGPRAAQPL</sequence>
<evidence type="ECO:0008006" key="3">
    <source>
        <dbReference type="Google" id="ProtNLM"/>
    </source>
</evidence>
<organism evidence="2">
    <name type="scientific">bioreactor metagenome</name>
    <dbReference type="NCBI Taxonomy" id="1076179"/>
    <lineage>
        <taxon>unclassified sequences</taxon>
        <taxon>metagenomes</taxon>
        <taxon>ecological metagenomes</taxon>
    </lineage>
</organism>
<dbReference type="EMBL" id="VSSQ01000168">
    <property type="protein sequence ID" value="MPL82808.1"/>
    <property type="molecule type" value="Genomic_DNA"/>
</dbReference>
<evidence type="ECO:0000313" key="2">
    <source>
        <dbReference type="EMBL" id="MPL82808.1"/>
    </source>
</evidence>
<name>A0A644UUP9_9ZZZZ</name>
<dbReference type="AlphaFoldDB" id="A0A644UUP9"/>
<gene>
    <name evidence="2" type="ORF">SDC9_28757</name>
</gene>
<protein>
    <recommendedName>
        <fullName evidence="3">NAD-specific glutamate dehydrogenase</fullName>
    </recommendedName>
</protein>
<evidence type="ECO:0000256" key="1">
    <source>
        <dbReference type="SAM" id="MobiDB-lite"/>
    </source>
</evidence>
<accession>A0A644UUP9</accession>
<proteinExistence type="predicted"/>
<feature type="region of interest" description="Disordered" evidence="1">
    <location>
        <begin position="648"/>
        <end position="703"/>
    </location>
</feature>
<comment type="caution">
    <text evidence="2">The sequence shown here is derived from an EMBL/GenBank/DDBJ whole genome shotgun (WGS) entry which is preliminary data.</text>
</comment>
<reference evidence="2" key="1">
    <citation type="submission" date="2019-08" db="EMBL/GenBank/DDBJ databases">
        <authorList>
            <person name="Kucharzyk K."/>
            <person name="Murdoch R.W."/>
            <person name="Higgins S."/>
            <person name="Loffler F."/>
        </authorList>
    </citation>
    <scope>NUCLEOTIDE SEQUENCE</scope>
</reference>